<gene>
    <name evidence="4" type="ORF">DZ858_13355</name>
</gene>
<dbReference type="Proteomes" id="UP000261082">
    <property type="component" value="Unassembled WGS sequence"/>
</dbReference>
<comment type="caution">
    <text evidence="4">The sequence shown here is derived from an EMBL/GenBank/DDBJ whole genome shotgun (WGS) entry which is preliminary data.</text>
</comment>
<comment type="similarity">
    <text evidence="1 2">Belongs to the universal stress protein A family.</text>
</comment>
<evidence type="ECO:0000313" key="5">
    <source>
        <dbReference type="Proteomes" id="UP000261082"/>
    </source>
</evidence>
<evidence type="ECO:0000256" key="1">
    <source>
        <dbReference type="ARBA" id="ARBA00008791"/>
    </source>
</evidence>
<organism evidence="4 5">
    <name type="scientific">Marixanthomonas ophiurae</name>
    <dbReference type="NCBI Taxonomy" id="387659"/>
    <lineage>
        <taxon>Bacteria</taxon>
        <taxon>Pseudomonadati</taxon>
        <taxon>Bacteroidota</taxon>
        <taxon>Flavobacteriia</taxon>
        <taxon>Flavobacteriales</taxon>
        <taxon>Flavobacteriaceae</taxon>
        <taxon>Marixanthomonas</taxon>
    </lineage>
</organism>
<keyword evidence="2" id="KW-0963">Cytoplasm</keyword>
<dbReference type="InterPro" id="IPR014729">
    <property type="entry name" value="Rossmann-like_a/b/a_fold"/>
</dbReference>
<sequence length="150" mass="16929">MKKIVIAIDYHPTSEKVAETGYKLAKKLGAQVCLLHVIADTRYYGMEHRTFLGYEGYNYPVNPEMDSQIENVAKDFLVKAALHLDNKVATKIKKGETAPCILEYANEWQADLIVMGTHSHSVLEKLFMGTEATKVLEKTQIPVFMVPVKK</sequence>
<feature type="domain" description="UspA" evidence="3">
    <location>
        <begin position="1"/>
        <end position="147"/>
    </location>
</feature>
<dbReference type="PANTHER" id="PTHR46268:SF6">
    <property type="entry name" value="UNIVERSAL STRESS PROTEIN UP12"/>
    <property type="match status" value="1"/>
</dbReference>
<keyword evidence="5" id="KW-1185">Reference proteome</keyword>
<comment type="subcellular location">
    <subcellularLocation>
        <location evidence="2">Cytoplasm</location>
    </subcellularLocation>
</comment>
<dbReference type="OrthoDB" id="9788959at2"/>
<dbReference type="InterPro" id="IPR006015">
    <property type="entry name" value="Universal_stress_UspA"/>
</dbReference>
<dbReference type="PRINTS" id="PR01438">
    <property type="entry name" value="UNVRSLSTRESS"/>
</dbReference>
<evidence type="ECO:0000313" key="4">
    <source>
        <dbReference type="EMBL" id="RFN58213.1"/>
    </source>
</evidence>
<dbReference type="PIRSF" id="PIRSF006276">
    <property type="entry name" value="UspA"/>
    <property type="match status" value="1"/>
</dbReference>
<protein>
    <recommendedName>
        <fullName evidence="2">Universal stress protein</fullName>
    </recommendedName>
</protein>
<reference evidence="4 5" key="1">
    <citation type="journal article" date="2007" name="Int. J. Syst. Evol. Microbiol.">
        <title>Marixanthomonas ophiurae gen. nov., sp. nov., a marine bacterium of the family Flavobacteriaceae isolated from a deep-sea brittle star.</title>
        <authorList>
            <person name="Romanenko L.A."/>
            <person name="Uchino M."/>
            <person name="Frolova G.M."/>
            <person name="Mikhailov V.V."/>
        </authorList>
    </citation>
    <scope>NUCLEOTIDE SEQUENCE [LARGE SCALE GENOMIC DNA]</scope>
    <source>
        <strain evidence="4 5">KMM 3046</strain>
    </source>
</reference>
<dbReference type="RefSeq" id="WP_117160161.1">
    <property type="nucleotide sequence ID" value="NZ_QVID01000002.1"/>
</dbReference>
<dbReference type="CDD" id="cd00293">
    <property type="entry name" value="USP-like"/>
    <property type="match status" value="1"/>
</dbReference>
<dbReference type="EMBL" id="QVID01000002">
    <property type="protein sequence ID" value="RFN58213.1"/>
    <property type="molecule type" value="Genomic_DNA"/>
</dbReference>
<evidence type="ECO:0000259" key="3">
    <source>
        <dbReference type="Pfam" id="PF00582"/>
    </source>
</evidence>
<dbReference type="Gene3D" id="3.40.50.620">
    <property type="entry name" value="HUPs"/>
    <property type="match status" value="1"/>
</dbReference>
<proteinExistence type="inferred from homology"/>
<dbReference type="InterPro" id="IPR006016">
    <property type="entry name" value="UspA"/>
</dbReference>
<dbReference type="AlphaFoldDB" id="A0A3E1Q7U4"/>
<dbReference type="GO" id="GO:0005737">
    <property type="term" value="C:cytoplasm"/>
    <property type="evidence" value="ECO:0007669"/>
    <property type="project" value="UniProtKB-SubCell"/>
</dbReference>
<evidence type="ECO:0000256" key="2">
    <source>
        <dbReference type="PIRNR" id="PIRNR006276"/>
    </source>
</evidence>
<dbReference type="SUPFAM" id="SSF52402">
    <property type="entry name" value="Adenine nucleotide alpha hydrolases-like"/>
    <property type="match status" value="1"/>
</dbReference>
<accession>A0A3E1Q7U4</accession>
<dbReference type="Pfam" id="PF00582">
    <property type="entry name" value="Usp"/>
    <property type="match status" value="1"/>
</dbReference>
<name>A0A3E1Q7U4_9FLAO</name>
<dbReference type="PANTHER" id="PTHR46268">
    <property type="entry name" value="STRESS RESPONSE PROTEIN NHAX"/>
    <property type="match status" value="1"/>
</dbReference>